<evidence type="ECO:0000256" key="1">
    <source>
        <dbReference type="SAM" id="Phobius"/>
    </source>
</evidence>
<proteinExistence type="predicted"/>
<reference evidence="2" key="1">
    <citation type="submission" date="2018-05" db="EMBL/GenBank/DDBJ databases">
        <authorList>
            <person name="Lanie J.A."/>
            <person name="Ng W.-L."/>
            <person name="Kazmierczak K.M."/>
            <person name="Andrzejewski T.M."/>
            <person name="Davidsen T.M."/>
            <person name="Wayne K.J."/>
            <person name="Tettelin H."/>
            <person name="Glass J.I."/>
            <person name="Rusch D."/>
            <person name="Podicherti R."/>
            <person name="Tsui H.-C.T."/>
            <person name="Winkler M.E."/>
        </authorList>
    </citation>
    <scope>NUCLEOTIDE SEQUENCE</scope>
</reference>
<evidence type="ECO:0000313" key="2">
    <source>
        <dbReference type="EMBL" id="SVE28187.1"/>
    </source>
</evidence>
<keyword evidence="1" id="KW-0472">Membrane</keyword>
<protein>
    <submittedName>
        <fullName evidence="2">Uncharacterized protein</fullName>
    </submittedName>
</protein>
<organism evidence="2">
    <name type="scientific">marine metagenome</name>
    <dbReference type="NCBI Taxonomy" id="408172"/>
    <lineage>
        <taxon>unclassified sequences</taxon>
        <taxon>metagenomes</taxon>
        <taxon>ecological metagenomes</taxon>
    </lineage>
</organism>
<accession>A0A383C704</accession>
<dbReference type="EMBL" id="UINC01206521">
    <property type="protein sequence ID" value="SVE28187.1"/>
    <property type="molecule type" value="Genomic_DNA"/>
</dbReference>
<feature type="non-terminal residue" evidence="2">
    <location>
        <position position="42"/>
    </location>
</feature>
<sequence length="42" mass="4349">MLVAEGGRPQRRAGIAIGQRVTLICGAIFAAVIGLVVWQAVS</sequence>
<dbReference type="AlphaFoldDB" id="A0A383C704"/>
<keyword evidence="1" id="KW-1133">Transmembrane helix</keyword>
<gene>
    <name evidence="2" type="ORF">METZ01_LOCUS481041</name>
</gene>
<feature type="transmembrane region" description="Helical" evidence="1">
    <location>
        <begin position="21"/>
        <end position="41"/>
    </location>
</feature>
<name>A0A383C704_9ZZZZ</name>
<keyword evidence="1" id="KW-0812">Transmembrane</keyword>